<comment type="subcellular location">
    <subcellularLocation>
        <location evidence="1">Mitochondrion</location>
    </subcellularLocation>
</comment>
<keyword evidence="6" id="KW-0012">Acyltransferase</keyword>
<dbReference type="EMBL" id="CVRI01000010">
    <property type="protein sequence ID" value="CRK89102.1"/>
    <property type="molecule type" value="Genomic_DNA"/>
</dbReference>
<dbReference type="PANTHER" id="PTHR10993">
    <property type="entry name" value="OCTANOYLTRANSFERASE"/>
    <property type="match status" value="1"/>
</dbReference>
<evidence type="ECO:0000259" key="9">
    <source>
        <dbReference type="PROSITE" id="PS51733"/>
    </source>
</evidence>
<dbReference type="SMART" id="SM00474">
    <property type="entry name" value="35EXOc"/>
    <property type="match status" value="1"/>
</dbReference>
<dbReference type="STRING" id="568069.A0A1J1HRK0"/>
<dbReference type="GO" id="GO:0033819">
    <property type="term" value="F:lipoyl(octanoyl) transferase activity"/>
    <property type="evidence" value="ECO:0007669"/>
    <property type="project" value="UniProtKB-EC"/>
</dbReference>
<dbReference type="SUPFAM" id="SSF53098">
    <property type="entry name" value="Ribonuclease H-like"/>
    <property type="match status" value="1"/>
</dbReference>
<reference evidence="10 11" key="1">
    <citation type="submission" date="2015-04" db="EMBL/GenBank/DDBJ databases">
        <authorList>
            <person name="Syromyatnikov M.Y."/>
            <person name="Popov V.N."/>
        </authorList>
    </citation>
    <scope>NUCLEOTIDE SEQUENCE [LARGE SCALE GENOMIC DNA]</scope>
</reference>
<dbReference type="GO" id="GO:0005739">
    <property type="term" value="C:mitochondrion"/>
    <property type="evidence" value="ECO:0007669"/>
    <property type="project" value="UniProtKB-SubCell"/>
</dbReference>
<dbReference type="CDD" id="cd06141">
    <property type="entry name" value="WRN_exo"/>
    <property type="match status" value="1"/>
</dbReference>
<dbReference type="SUPFAM" id="SSF55681">
    <property type="entry name" value="Class II aaRS and biotin synthetases"/>
    <property type="match status" value="1"/>
</dbReference>
<dbReference type="InterPro" id="IPR002562">
    <property type="entry name" value="3'-5'_exonuclease_dom"/>
</dbReference>
<dbReference type="Gene3D" id="3.30.930.10">
    <property type="entry name" value="Bira Bifunctional Protein, Domain 2"/>
    <property type="match status" value="1"/>
</dbReference>
<evidence type="ECO:0000256" key="2">
    <source>
        <dbReference type="ARBA" id="ARBA00004821"/>
    </source>
</evidence>
<dbReference type="OrthoDB" id="19908at2759"/>
<dbReference type="GO" id="GO:0003676">
    <property type="term" value="F:nucleic acid binding"/>
    <property type="evidence" value="ECO:0007669"/>
    <property type="project" value="InterPro"/>
</dbReference>
<keyword evidence="5" id="KW-0808">Transferase</keyword>
<gene>
    <name evidence="10" type="ORF">CLUMA_CG002570</name>
</gene>
<proteinExistence type="inferred from homology"/>
<comment type="similarity">
    <text evidence="3">Belongs to the LipB family.</text>
</comment>
<evidence type="ECO:0000313" key="10">
    <source>
        <dbReference type="EMBL" id="CRK89102.1"/>
    </source>
</evidence>
<protein>
    <recommendedName>
        <fullName evidence="4">lipoyl(octanoyl) transferase</fullName>
        <ecNumber evidence="4">2.3.1.181</ecNumber>
    </recommendedName>
    <alternativeName>
        <fullName evidence="7">Lipoate-protein ligase B</fullName>
    </alternativeName>
    <alternativeName>
        <fullName evidence="8">Lipoyl/octanoyl transferase</fullName>
    </alternativeName>
</protein>
<dbReference type="UniPathway" id="UPA00538">
    <property type="reaction ID" value="UER00592"/>
</dbReference>
<feature type="domain" description="BPL/LPL catalytic" evidence="9">
    <location>
        <begin position="296"/>
        <end position="476"/>
    </location>
</feature>
<accession>A0A1J1HRK0</accession>
<dbReference type="InterPro" id="IPR036397">
    <property type="entry name" value="RNaseH_sf"/>
</dbReference>
<dbReference type="PROSITE" id="PS51733">
    <property type="entry name" value="BPL_LPL_CATALYTIC"/>
    <property type="match status" value="1"/>
</dbReference>
<evidence type="ECO:0000256" key="5">
    <source>
        <dbReference type="ARBA" id="ARBA00022679"/>
    </source>
</evidence>
<organism evidence="10 11">
    <name type="scientific">Clunio marinus</name>
    <dbReference type="NCBI Taxonomy" id="568069"/>
    <lineage>
        <taxon>Eukaryota</taxon>
        <taxon>Metazoa</taxon>
        <taxon>Ecdysozoa</taxon>
        <taxon>Arthropoda</taxon>
        <taxon>Hexapoda</taxon>
        <taxon>Insecta</taxon>
        <taxon>Pterygota</taxon>
        <taxon>Neoptera</taxon>
        <taxon>Endopterygota</taxon>
        <taxon>Diptera</taxon>
        <taxon>Nematocera</taxon>
        <taxon>Chironomoidea</taxon>
        <taxon>Chironomidae</taxon>
        <taxon>Clunio</taxon>
    </lineage>
</organism>
<dbReference type="NCBIfam" id="NF010925">
    <property type="entry name" value="PRK14345.1"/>
    <property type="match status" value="1"/>
</dbReference>
<dbReference type="InterPro" id="IPR000544">
    <property type="entry name" value="Octanoyltransferase"/>
</dbReference>
<evidence type="ECO:0000256" key="3">
    <source>
        <dbReference type="ARBA" id="ARBA00007907"/>
    </source>
</evidence>
<dbReference type="PANTHER" id="PTHR10993:SF7">
    <property type="entry name" value="LIPOYLTRANSFERASE 2, MITOCHONDRIAL-RELATED"/>
    <property type="match status" value="1"/>
</dbReference>
<dbReference type="NCBIfam" id="TIGR00214">
    <property type="entry name" value="lipB"/>
    <property type="match status" value="1"/>
</dbReference>
<sequence>MSKKFRKLPKWMSGQRAAVNNAISNIISTKQAEPLNQLAVNKFNEDDEPINKSRLRSNYQFPKSAEELKNLEPKFNIDDLPMVDYEGKVYYLSDYHDIAETSEKLIKIIESKPSDDVNNTVGVAFDMEWTFSFQTGPEKTSLIQVCVDIDECYLFHLPLLKKIPATLAAFLNHPRVRLHGVNIKNDLRKLERDFPIIKTERMIQNCIDLGVWYNQVFNSSGRWSMERLVLQTLRLRIDKSRNVRMSKWHILPLSGKQQKYAAIDVHIAQKIYYHILKKQKEDTENLQEFFTGYGAEKYKNILILTEHSPVYTIGIRTKNYTINDEEKLRKLGAEFYQTNRGGLITFHGIGQLVAYPIINLKNFQPSVRWYVCQIEKTIIDLCKKHGIKAQTTEDTGVWVENRKICAIGIHASRYITTHGLALNCNVDLSWFDHIVPCGIEGKEVTSLSKELSKNVTIDETEPEFLSSFQNTFQCSIEVIKPSETREILDNLKTLP</sequence>
<evidence type="ECO:0000313" key="11">
    <source>
        <dbReference type="Proteomes" id="UP000183832"/>
    </source>
</evidence>
<dbReference type="InterPro" id="IPR012337">
    <property type="entry name" value="RNaseH-like_sf"/>
</dbReference>
<dbReference type="HAMAP" id="MF_00013">
    <property type="entry name" value="LipB"/>
    <property type="match status" value="1"/>
</dbReference>
<dbReference type="GO" id="GO:0009249">
    <property type="term" value="P:protein lipoylation"/>
    <property type="evidence" value="ECO:0007669"/>
    <property type="project" value="InterPro"/>
</dbReference>
<dbReference type="Gene3D" id="3.30.420.10">
    <property type="entry name" value="Ribonuclease H-like superfamily/Ribonuclease H"/>
    <property type="match status" value="1"/>
</dbReference>
<dbReference type="PROSITE" id="PS01313">
    <property type="entry name" value="LIPB"/>
    <property type="match status" value="1"/>
</dbReference>
<dbReference type="GO" id="GO:0008408">
    <property type="term" value="F:3'-5' exonuclease activity"/>
    <property type="evidence" value="ECO:0007669"/>
    <property type="project" value="InterPro"/>
</dbReference>
<dbReference type="FunFam" id="3.30.930.10:FF:000035">
    <property type="entry name" value="Putative lipoyltransferase 2, mitochondrial"/>
    <property type="match status" value="1"/>
</dbReference>
<evidence type="ECO:0000256" key="7">
    <source>
        <dbReference type="ARBA" id="ARBA00030797"/>
    </source>
</evidence>
<evidence type="ECO:0000256" key="8">
    <source>
        <dbReference type="ARBA" id="ARBA00033331"/>
    </source>
</evidence>
<dbReference type="InterPro" id="IPR045864">
    <property type="entry name" value="aa-tRNA-synth_II/BPL/LPL"/>
</dbReference>
<dbReference type="Pfam" id="PF01612">
    <property type="entry name" value="DNA_pol_A_exo1"/>
    <property type="match status" value="1"/>
</dbReference>
<evidence type="ECO:0000256" key="1">
    <source>
        <dbReference type="ARBA" id="ARBA00004173"/>
    </source>
</evidence>
<dbReference type="AlphaFoldDB" id="A0A1J1HRK0"/>
<evidence type="ECO:0000256" key="6">
    <source>
        <dbReference type="ARBA" id="ARBA00023315"/>
    </source>
</evidence>
<dbReference type="EC" id="2.3.1.181" evidence="4"/>
<dbReference type="InterPro" id="IPR020605">
    <property type="entry name" value="Octanoyltransferase_CS"/>
</dbReference>
<keyword evidence="11" id="KW-1185">Reference proteome</keyword>
<dbReference type="GO" id="GO:0006139">
    <property type="term" value="P:nucleobase-containing compound metabolic process"/>
    <property type="evidence" value="ECO:0007669"/>
    <property type="project" value="InterPro"/>
</dbReference>
<dbReference type="Proteomes" id="UP000183832">
    <property type="component" value="Unassembled WGS sequence"/>
</dbReference>
<dbReference type="InterPro" id="IPR004143">
    <property type="entry name" value="BPL_LPL_catalytic"/>
</dbReference>
<dbReference type="CDD" id="cd16444">
    <property type="entry name" value="LipB"/>
    <property type="match status" value="1"/>
</dbReference>
<comment type="pathway">
    <text evidence="2">Protein modification; protein lipoylation via endogenous pathway; protein N(6)-(lipoyl)lysine from octanoyl-[acyl-carrier-protein]: step 1/2.</text>
</comment>
<name>A0A1J1HRK0_9DIPT</name>
<dbReference type="Pfam" id="PF21948">
    <property type="entry name" value="LplA-B_cat"/>
    <property type="match status" value="1"/>
</dbReference>
<evidence type="ECO:0000256" key="4">
    <source>
        <dbReference type="ARBA" id="ARBA00012334"/>
    </source>
</evidence>